<comment type="similarity">
    <text evidence="2 4">Belongs to the bacterial solute-binding protein 3 family.</text>
</comment>
<evidence type="ECO:0000256" key="5">
    <source>
        <dbReference type="SAM" id="MobiDB-lite"/>
    </source>
</evidence>
<feature type="compositionally biased region" description="Gly residues" evidence="5">
    <location>
        <begin position="32"/>
        <end position="42"/>
    </location>
</feature>
<keyword evidence="3 6" id="KW-0732">Signal</keyword>
<evidence type="ECO:0000256" key="4">
    <source>
        <dbReference type="RuleBase" id="RU003744"/>
    </source>
</evidence>
<protein>
    <submittedName>
        <fullName evidence="8">Amino acid ABC transporter substrate-binding protein</fullName>
    </submittedName>
</protein>
<evidence type="ECO:0000259" key="7">
    <source>
        <dbReference type="SMART" id="SM00062"/>
    </source>
</evidence>
<dbReference type="InterPro" id="IPR001638">
    <property type="entry name" value="Solute-binding_3/MltF_N"/>
</dbReference>
<dbReference type="AlphaFoldDB" id="A0A923I5I0"/>
<dbReference type="CDD" id="cd00996">
    <property type="entry name" value="PBP2_AatB_like"/>
    <property type="match status" value="1"/>
</dbReference>
<evidence type="ECO:0000256" key="1">
    <source>
        <dbReference type="ARBA" id="ARBA00004196"/>
    </source>
</evidence>
<evidence type="ECO:0000256" key="3">
    <source>
        <dbReference type="ARBA" id="ARBA00022729"/>
    </source>
</evidence>
<sequence>MKKTISVLLAAALALSFTACGGDTSYQTASGAGSGEPSGGSGSQAQSASSSAAGYSTTLADIQAKGELVIGLDDTFAPMGFRDENNDLVGFDIDLATAVCEELGVKAVFQPIDWKAKEMELSTGKIDCVWNGMSITPERQQTMSLSDPYLNNKIIVMTNQGVEIADKEDLANYKLGTQADSSALEVIKADSVYDAIKDQLTEYDTYDQVIMDMQAGRLDAMIVDEVLGQYKNTQMDNAFGVASFDFGDDLYAIGFRKGDTELTQAVNDAIAACIESGKAAEVSEKWFGADIMVQ</sequence>
<proteinExistence type="inferred from homology"/>
<feature type="signal peptide" evidence="6">
    <location>
        <begin position="1"/>
        <end position="21"/>
    </location>
</feature>
<dbReference type="InterPro" id="IPR018313">
    <property type="entry name" value="SBP_3_CS"/>
</dbReference>
<gene>
    <name evidence="8" type="ORF">H8S23_01330</name>
</gene>
<dbReference type="PANTHER" id="PTHR35936">
    <property type="entry name" value="MEMBRANE-BOUND LYTIC MUREIN TRANSGLYCOSYLASE F"/>
    <property type="match status" value="1"/>
</dbReference>
<dbReference type="EMBL" id="JACONZ010000001">
    <property type="protein sequence ID" value="MBC5580144.1"/>
    <property type="molecule type" value="Genomic_DNA"/>
</dbReference>
<evidence type="ECO:0000256" key="6">
    <source>
        <dbReference type="SAM" id="SignalP"/>
    </source>
</evidence>
<organism evidence="8 9">
    <name type="scientific">Anaerofilum hominis</name>
    <dbReference type="NCBI Taxonomy" id="2763016"/>
    <lineage>
        <taxon>Bacteria</taxon>
        <taxon>Bacillati</taxon>
        <taxon>Bacillota</taxon>
        <taxon>Clostridia</taxon>
        <taxon>Eubacteriales</taxon>
        <taxon>Oscillospiraceae</taxon>
        <taxon>Anaerofilum</taxon>
    </lineage>
</organism>
<feature type="domain" description="Solute-binding protein family 3/N-terminal" evidence="7">
    <location>
        <begin position="67"/>
        <end position="290"/>
    </location>
</feature>
<dbReference type="PROSITE" id="PS01039">
    <property type="entry name" value="SBP_BACTERIAL_3"/>
    <property type="match status" value="1"/>
</dbReference>
<dbReference type="PANTHER" id="PTHR35936:SF34">
    <property type="entry name" value="ABC TRANSPORTER EXTRACELLULAR-BINDING PROTEIN YCKB-RELATED"/>
    <property type="match status" value="1"/>
</dbReference>
<dbReference type="PROSITE" id="PS51257">
    <property type="entry name" value="PROKAR_LIPOPROTEIN"/>
    <property type="match status" value="1"/>
</dbReference>
<keyword evidence="9" id="KW-1185">Reference proteome</keyword>
<evidence type="ECO:0000256" key="2">
    <source>
        <dbReference type="ARBA" id="ARBA00010333"/>
    </source>
</evidence>
<dbReference type="SUPFAM" id="SSF53850">
    <property type="entry name" value="Periplasmic binding protein-like II"/>
    <property type="match status" value="1"/>
</dbReference>
<name>A0A923I5I0_9FIRM</name>
<dbReference type="SMART" id="SM00062">
    <property type="entry name" value="PBPb"/>
    <property type="match status" value="1"/>
</dbReference>
<dbReference type="Proteomes" id="UP000659630">
    <property type="component" value="Unassembled WGS sequence"/>
</dbReference>
<reference evidence="8" key="1">
    <citation type="submission" date="2020-08" db="EMBL/GenBank/DDBJ databases">
        <title>Genome public.</title>
        <authorList>
            <person name="Liu C."/>
            <person name="Sun Q."/>
        </authorList>
    </citation>
    <scope>NUCLEOTIDE SEQUENCE</scope>
    <source>
        <strain evidence="8">BX8</strain>
    </source>
</reference>
<feature type="region of interest" description="Disordered" evidence="5">
    <location>
        <begin position="28"/>
        <end position="47"/>
    </location>
</feature>
<comment type="caution">
    <text evidence="8">The sequence shown here is derived from an EMBL/GenBank/DDBJ whole genome shotgun (WGS) entry which is preliminary data.</text>
</comment>
<evidence type="ECO:0000313" key="8">
    <source>
        <dbReference type="EMBL" id="MBC5580144.1"/>
    </source>
</evidence>
<dbReference type="GO" id="GO:0030313">
    <property type="term" value="C:cell envelope"/>
    <property type="evidence" value="ECO:0007669"/>
    <property type="project" value="UniProtKB-SubCell"/>
</dbReference>
<feature type="chain" id="PRO_5039014523" evidence="6">
    <location>
        <begin position="22"/>
        <end position="294"/>
    </location>
</feature>
<dbReference type="Gene3D" id="3.40.190.10">
    <property type="entry name" value="Periplasmic binding protein-like II"/>
    <property type="match status" value="2"/>
</dbReference>
<accession>A0A923I5I0</accession>
<dbReference type="Pfam" id="PF00497">
    <property type="entry name" value="SBP_bac_3"/>
    <property type="match status" value="1"/>
</dbReference>
<comment type="subcellular location">
    <subcellularLocation>
        <location evidence="1">Cell envelope</location>
    </subcellularLocation>
</comment>
<dbReference type="RefSeq" id="WP_186886515.1">
    <property type="nucleotide sequence ID" value="NZ_JACONZ010000001.1"/>
</dbReference>
<evidence type="ECO:0000313" key="9">
    <source>
        <dbReference type="Proteomes" id="UP000659630"/>
    </source>
</evidence>